<sequence>MTVVMARWKCTRAGLLMLLLLAVSFSSVPCSPDEGVALVEMMNEWHASFPTWTLGGDPCEIGWEYIICTDGRVTTLNVSVTGISGPLPKAIGKLRALNTLDLSANNLHGDFPDELALCQELDFIDISRNDWGVDFPLAITKLGKLESLYASRAGLTGTLPRKFYKMKSLKYVFLGNNTQLTGELERFSQLSSLVNLTVWQMQWKKYELPSQFSLLTNLEYFNCHDCNLVGSLPESWGDLQNLVELSLQNNKLTGKIPESWKKLTRMYKFRIDGNFILAPFPNWMFTSWPNVTYIYLTRNLFYGVPYNISYLEKTYNITTKFSILRWDCNYIGGPQPCSDRGNNDCSAATLKKTEVNDVPAKFAFDPNCYDDLNSTDSLNRVLYCGDHGHIGISHYYKRKEKNWEAPEKVHRFTIDELAKMTSNFDDSHIIGIGGFGKVYSGMLEDGRLVAITRASADGLQGHAEFRDEVTLLSRLHHRHLVKLEGFCDEKDFQVKVHGRDFHILAAVFNSSM</sequence>
<dbReference type="PROSITE" id="PS50011">
    <property type="entry name" value="PROTEIN_KINASE_DOM"/>
    <property type="match status" value="1"/>
</dbReference>
<feature type="chain" id="PRO_5044864854" description="Protein kinase domain-containing protein" evidence="14">
    <location>
        <begin position="27"/>
        <end position="512"/>
    </location>
</feature>
<evidence type="ECO:0000256" key="11">
    <source>
        <dbReference type="ARBA" id="ARBA00022989"/>
    </source>
</evidence>
<dbReference type="InterPro" id="IPR011009">
    <property type="entry name" value="Kinase-like_dom_sf"/>
</dbReference>
<dbReference type="AlphaFoldDB" id="A0ABD1YU80"/>
<evidence type="ECO:0000313" key="16">
    <source>
        <dbReference type="EMBL" id="KAL2634131.1"/>
    </source>
</evidence>
<dbReference type="GO" id="GO:0016020">
    <property type="term" value="C:membrane"/>
    <property type="evidence" value="ECO:0007669"/>
    <property type="project" value="UniProtKB-SubCell"/>
</dbReference>
<evidence type="ECO:0000256" key="1">
    <source>
        <dbReference type="ARBA" id="ARBA00004167"/>
    </source>
</evidence>
<dbReference type="FunFam" id="3.80.10.10:FF:000041">
    <property type="entry name" value="LRR receptor-like serine/threonine-protein kinase ERECTA"/>
    <property type="match status" value="1"/>
</dbReference>
<keyword evidence="17" id="KW-1185">Reference proteome</keyword>
<dbReference type="InterPro" id="IPR051824">
    <property type="entry name" value="LRR_Rcpt-Like_S/T_Kinase"/>
</dbReference>
<evidence type="ECO:0000256" key="14">
    <source>
        <dbReference type="SAM" id="SignalP"/>
    </source>
</evidence>
<keyword evidence="12" id="KW-0472">Membrane</keyword>
<feature type="signal peptide" evidence="14">
    <location>
        <begin position="1"/>
        <end position="26"/>
    </location>
</feature>
<feature type="domain" description="Protein kinase" evidence="15">
    <location>
        <begin position="424"/>
        <end position="512"/>
    </location>
</feature>
<name>A0ABD1YU80_9MARC</name>
<keyword evidence="8" id="KW-0547">Nucleotide-binding</keyword>
<evidence type="ECO:0000256" key="9">
    <source>
        <dbReference type="ARBA" id="ARBA00022777"/>
    </source>
</evidence>
<evidence type="ECO:0000256" key="8">
    <source>
        <dbReference type="ARBA" id="ARBA00022741"/>
    </source>
</evidence>
<keyword evidence="4" id="KW-0808">Transferase</keyword>
<keyword evidence="6 14" id="KW-0732">Signal</keyword>
<dbReference type="InterPro" id="IPR032675">
    <property type="entry name" value="LRR_dom_sf"/>
</dbReference>
<comment type="subcellular location">
    <subcellularLocation>
        <location evidence="1">Membrane</location>
        <topology evidence="1">Single-pass membrane protein</topology>
    </subcellularLocation>
</comment>
<evidence type="ECO:0000256" key="5">
    <source>
        <dbReference type="ARBA" id="ARBA00022692"/>
    </source>
</evidence>
<keyword evidence="5" id="KW-0812">Transmembrane</keyword>
<dbReference type="Gene3D" id="3.30.200.20">
    <property type="entry name" value="Phosphorylase Kinase, domain 1"/>
    <property type="match status" value="1"/>
</dbReference>
<keyword evidence="7" id="KW-0677">Repeat</keyword>
<evidence type="ECO:0000256" key="13">
    <source>
        <dbReference type="ARBA" id="ARBA00023180"/>
    </source>
</evidence>
<dbReference type="InterPro" id="IPR001245">
    <property type="entry name" value="Ser-Thr/Tyr_kinase_cat_dom"/>
</dbReference>
<accession>A0ABD1YU80</accession>
<evidence type="ECO:0000259" key="15">
    <source>
        <dbReference type="PROSITE" id="PS50011"/>
    </source>
</evidence>
<evidence type="ECO:0000256" key="12">
    <source>
        <dbReference type="ARBA" id="ARBA00023136"/>
    </source>
</evidence>
<evidence type="ECO:0000256" key="2">
    <source>
        <dbReference type="ARBA" id="ARBA00022527"/>
    </source>
</evidence>
<keyword evidence="2" id="KW-0723">Serine/threonine-protein kinase</keyword>
<organism evidence="16 17">
    <name type="scientific">Riccia fluitans</name>
    <dbReference type="NCBI Taxonomy" id="41844"/>
    <lineage>
        <taxon>Eukaryota</taxon>
        <taxon>Viridiplantae</taxon>
        <taxon>Streptophyta</taxon>
        <taxon>Embryophyta</taxon>
        <taxon>Marchantiophyta</taxon>
        <taxon>Marchantiopsida</taxon>
        <taxon>Marchantiidae</taxon>
        <taxon>Marchantiales</taxon>
        <taxon>Ricciaceae</taxon>
        <taxon>Riccia</taxon>
    </lineage>
</organism>
<evidence type="ECO:0000313" key="17">
    <source>
        <dbReference type="Proteomes" id="UP001605036"/>
    </source>
</evidence>
<evidence type="ECO:0000256" key="4">
    <source>
        <dbReference type="ARBA" id="ARBA00022679"/>
    </source>
</evidence>
<dbReference type="SUPFAM" id="SSF56112">
    <property type="entry name" value="Protein kinase-like (PK-like)"/>
    <property type="match status" value="1"/>
</dbReference>
<reference evidence="16 17" key="1">
    <citation type="submission" date="2024-09" db="EMBL/GenBank/DDBJ databases">
        <title>Chromosome-scale assembly of Riccia fluitans.</title>
        <authorList>
            <person name="Paukszto L."/>
            <person name="Sawicki J."/>
            <person name="Karawczyk K."/>
            <person name="Piernik-Szablinska J."/>
            <person name="Szczecinska M."/>
            <person name="Mazdziarz M."/>
        </authorList>
    </citation>
    <scope>NUCLEOTIDE SEQUENCE [LARGE SCALE GENOMIC DNA]</scope>
    <source>
        <strain evidence="16">Rf_01</strain>
        <tissue evidence="16">Aerial parts of the thallus</tissue>
    </source>
</reference>
<evidence type="ECO:0000256" key="7">
    <source>
        <dbReference type="ARBA" id="ARBA00022737"/>
    </source>
</evidence>
<dbReference type="FunFam" id="3.30.200.20:FF:000039">
    <property type="entry name" value="receptor-like protein kinase FERONIA"/>
    <property type="match status" value="1"/>
</dbReference>
<keyword evidence="10" id="KW-0067">ATP-binding</keyword>
<dbReference type="FunFam" id="3.80.10.10:FF:000129">
    <property type="entry name" value="Leucine-rich repeat receptor-like kinase"/>
    <property type="match status" value="1"/>
</dbReference>
<dbReference type="Pfam" id="PF00560">
    <property type="entry name" value="LRR_1"/>
    <property type="match status" value="3"/>
</dbReference>
<keyword evidence="3" id="KW-0433">Leucine-rich repeat</keyword>
<protein>
    <recommendedName>
        <fullName evidence="15">Protein kinase domain-containing protein</fullName>
    </recommendedName>
</protein>
<dbReference type="Pfam" id="PF07714">
    <property type="entry name" value="PK_Tyr_Ser-Thr"/>
    <property type="match status" value="1"/>
</dbReference>
<keyword evidence="11" id="KW-1133">Transmembrane helix</keyword>
<keyword evidence="9" id="KW-0418">Kinase</keyword>
<dbReference type="SUPFAM" id="SSF52058">
    <property type="entry name" value="L domain-like"/>
    <property type="match status" value="1"/>
</dbReference>
<dbReference type="InterPro" id="IPR000719">
    <property type="entry name" value="Prot_kinase_dom"/>
</dbReference>
<dbReference type="Gene3D" id="3.80.10.10">
    <property type="entry name" value="Ribonuclease Inhibitor"/>
    <property type="match status" value="2"/>
</dbReference>
<dbReference type="InterPro" id="IPR001611">
    <property type="entry name" value="Leu-rich_rpt"/>
</dbReference>
<comment type="caution">
    <text evidence="16">The sequence shown here is derived from an EMBL/GenBank/DDBJ whole genome shotgun (WGS) entry which is preliminary data.</text>
</comment>
<gene>
    <name evidence="16" type="ORF">R1flu_005610</name>
</gene>
<dbReference type="EMBL" id="JBHFFA010000003">
    <property type="protein sequence ID" value="KAL2634131.1"/>
    <property type="molecule type" value="Genomic_DNA"/>
</dbReference>
<dbReference type="Proteomes" id="UP001605036">
    <property type="component" value="Unassembled WGS sequence"/>
</dbReference>
<dbReference type="PANTHER" id="PTHR48006">
    <property type="entry name" value="LEUCINE-RICH REPEAT-CONTAINING PROTEIN DDB_G0281931-RELATED"/>
    <property type="match status" value="1"/>
</dbReference>
<evidence type="ECO:0000256" key="6">
    <source>
        <dbReference type="ARBA" id="ARBA00022729"/>
    </source>
</evidence>
<proteinExistence type="predicted"/>
<keyword evidence="13" id="KW-0325">Glycoprotein</keyword>
<evidence type="ECO:0000256" key="10">
    <source>
        <dbReference type="ARBA" id="ARBA00022840"/>
    </source>
</evidence>
<dbReference type="GO" id="GO:0005524">
    <property type="term" value="F:ATP binding"/>
    <property type="evidence" value="ECO:0007669"/>
    <property type="project" value="UniProtKB-KW"/>
</dbReference>
<dbReference type="GO" id="GO:0004674">
    <property type="term" value="F:protein serine/threonine kinase activity"/>
    <property type="evidence" value="ECO:0007669"/>
    <property type="project" value="UniProtKB-KW"/>
</dbReference>
<evidence type="ECO:0000256" key="3">
    <source>
        <dbReference type="ARBA" id="ARBA00022614"/>
    </source>
</evidence>